<evidence type="ECO:0000313" key="6">
    <source>
        <dbReference type="Proteomes" id="UP000077266"/>
    </source>
</evidence>
<dbReference type="Pfam" id="PF01494">
    <property type="entry name" value="FAD_binding_3"/>
    <property type="match status" value="2"/>
</dbReference>
<dbReference type="InterPro" id="IPR051104">
    <property type="entry name" value="FAD_monoxygenase"/>
</dbReference>
<dbReference type="InterPro" id="IPR036188">
    <property type="entry name" value="FAD/NAD-bd_sf"/>
</dbReference>
<dbReference type="PANTHER" id="PTHR46720">
    <property type="entry name" value="HYDROXYLASE, PUTATIVE (AFU_ORTHOLOGUE AFUA_3G01460)-RELATED"/>
    <property type="match status" value="1"/>
</dbReference>
<keyword evidence="6" id="KW-1185">Reference proteome</keyword>
<dbReference type="EMBL" id="KV426090">
    <property type="protein sequence ID" value="KZV88785.1"/>
    <property type="molecule type" value="Genomic_DNA"/>
</dbReference>
<keyword evidence="1" id="KW-0285">Flavoprotein</keyword>
<evidence type="ECO:0000256" key="3">
    <source>
        <dbReference type="ARBA" id="ARBA00023002"/>
    </source>
</evidence>
<dbReference type="InParanoid" id="A0A165FCZ1"/>
<dbReference type="AlphaFoldDB" id="A0A165FCZ1"/>
<dbReference type="SUPFAM" id="SSF54373">
    <property type="entry name" value="FAD-linked reductases, C-terminal domain"/>
    <property type="match status" value="1"/>
</dbReference>
<sequence>MSTGDEPVGLRVAIVCVQVVRATGSSCTHVPDSGAGVGGLALAVALQADPSIVVTIYEAQSKVEEIGAGIGCFGKSVEVIRALGLEEDLAAIATCHPRAFEQEGWDFATRQFGASLSYSVMMDPGRMITAHMLISAGKGQTFHRTHFLQMFRKHVRPNTIHFGKRLASFVDDGKKVTLNFTDGSNATCDVLVGCDGIRSAVRRCLFETEALRLEKPELIEMIEPFWSGTLVYRALFPVSMLREIHGEAHPLEQGPTAVRLLCLLSTWTQNIIAYPVSQGKLINLVLYVTLDPSLRGTKWSQRMWVEDAPAEEVLNHFIGWEREVQSILACATNLKMTKWAVHEAKTLPFFVQGRVALTGDGAHAMQSHSGSGANQTIEDVYLLSQLLIHEKTNADNVAKVLKVYDIIRRPYSQAVAASSFEAGEMLQLLGTYSNPSREDLQAMGRRLETYDEWHKDGDLNQDIEHAMEALERELLSGSV</sequence>
<feature type="domain" description="FAD-binding" evidence="4">
    <location>
        <begin position="34"/>
        <end position="205"/>
    </location>
</feature>
<dbReference type="GO" id="GO:0016491">
    <property type="term" value="F:oxidoreductase activity"/>
    <property type="evidence" value="ECO:0007669"/>
    <property type="project" value="UniProtKB-KW"/>
</dbReference>
<organism evidence="5 6">
    <name type="scientific">Exidia glandulosa HHB12029</name>
    <dbReference type="NCBI Taxonomy" id="1314781"/>
    <lineage>
        <taxon>Eukaryota</taxon>
        <taxon>Fungi</taxon>
        <taxon>Dikarya</taxon>
        <taxon>Basidiomycota</taxon>
        <taxon>Agaricomycotina</taxon>
        <taxon>Agaricomycetes</taxon>
        <taxon>Auriculariales</taxon>
        <taxon>Exidiaceae</taxon>
        <taxon>Exidia</taxon>
    </lineage>
</organism>
<dbReference type="GO" id="GO:0044550">
    <property type="term" value="P:secondary metabolite biosynthetic process"/>
    <property type="evidence" value="ECO:0007669"/>
    <property type="project" value="TreeGrafter"/>
</dbReference>
<dbReference type="Proteomes" id="UP000077266">
    <property type="component" value="Unassembled WGS sequence"/>
</dbReference>
<reference evidence="5 6" key="1">
    <citation type="journal article" date="2016" name="Mol. Biol. Evol.">
        <title>Comparative Genomics of Early-Diverging Mushroom-Forming Fungi Provides Insights into the Origins of Lignocellulose Decay Capabilities.</title>
        <authorList>
            <person name="Nagy L.G."/>
            <person name="Riley R."/>
            <person name="Tritt A."/>
            <person name="Adam C."/>
            <person name="Daum C."/>
            <person name="Floudas D."/>
            <person name="Sun H."/>
            <person name="Yadav J.S."/>
            <person name="Pangilinan J."/>
            <person name="Larsson K.H."/>
            <person name="Matsuura K."/>
            <person name="Barry K."/>
            <person name="Labutti K."/>
            <person name="Kuo R."/>
            <person name="Ohm R.A."/>
            <person name="Bhattacharya S.S."/>
            <person name="Shirouzu T."/>
            <person name="Yoshinaga Y."/>
            <person name="Martin F.M."/>
            <person name="Grigoriev I.V."/>
            <person name="Hibbett D.S."/>
        </authorList>
    </citation>
    <scope>NUCLEOTIDE SEQUENCE [LARGE SCALE GENOMIC DNA]</scope>
    <source>
        <strain evidence="5 6">HHB12029</strain>
    </source>
</reference>
<keyword evidence="3" id="KW-0560">Oxidoreductase</keyword>
<name>A0A165FCZ1_EXIGL</name>
<dbReference type="InterPro" id="IPR002938">
    <property type="entry name" value="FAD-bd"/>
</dbReference>
<gene>
    <name evidence="5" type="ORF">EXIGLDRAFT_797648</name>
</gene>
<evidence type="ECO:0000256" key="1">
    <source>
        <dbReference type="ARBA" id="ARBA00022630"/>
    </source>
</evidence>
<accession>A0A165FCZ1</accession>
<evidence type="ECO:0000256" key="2">
    <source>
        <dbReference type="ARBA" id="ARBA00022827"/>
    </source>
</evidence>
<dbReference type="PRINTS" id="PR00420">
    <property type="entry name" value="RNGMNOXGNASE"/>
</dbReference>
<feature type="domain" description="FAD-binding" evidence="4">
    <location>
        <begin position="322"/>
        <end position="417"/>
    </location>
</feature>
<evidence type="ECO:0000313" key="5">
    <source>
        <dbReference type="EMBL" id="KZV88785.1"/>
    </source>
</evidence>
<dbReference type="STRING" id="1314781.A0A165FCZ1"/>
<dbReference type="Gene3D" id="3.50.50.60">
    <property type="entry name" value="FAD/NAD(P)-binding domain"/>
    <property type="match status" value="1"/>
</dbReference>
<dbReference type="PANTHER" id="PTHR46720:SF3">
    <property type="entry name" value="FAD-BINDING DOMAIN-CONTAINING PROTEIN-RELATED"/>
    <property type="match status" value="1"/>
</dbReference>
<dbReference type="GO" id="GO:0071949">
    <property type="term" value="F:FAD binding"/>
    <property type="evidence" value="ECO:0007669"/>
    <property type="project" value="InterPro"/>
</dbReference>
<protein>
    <submittedName>
        <fullName evidence="5">FAD/NAD(P)-binding domain-containing protein</fullName>
    </submittedName>
</protein>
<keyword evidence="2" id="KW-0274">FAD</keyword>
<proteinExistence type="predicted"/>
<dbReference type="OrthoDB" id="417877at2759"/>
<dbReference type="SUPFAM" id="SSF51905">
    <property type="entry name" value="FAD/NAD(P)-binding domain"/>
    <property type="match status" value="1"/>
</dbReference>
<evidence type="ECO:0000259" key="4">
    <source>
        <dbReference type="Pfam" id="PF01494"/>
    </source>
</evidence>